<dbReference type="STRING" id="1306861.A0A4V6DFA3"/>
<dbReference type="InterPro" id="IPR016039">
    <property type="entry name" value="Thiolase-like"/>
</dbReference>
<evidence type="ECO:0000313" key="6">
    <source>
        <dbReference type="EMBL" id="TKW48516.1"/>
    </source>
</evidence>
<dbReference type="InterPro" id="IPR014030">
    <property type="entry name" value="Ketoacyl_synth_N"/>
</dbReference>
<dbReference type="Pfam" id="PF00109">
    <property type="entry name" value="ketoacyl-synt"/>
    <property type="match status" value="1"/>
</dbReference>
<dbReference type="PROSITE" id="PS00606">
    <property type="entry name" value="KS3_1"/>
    <property type="match status" value="1"/>
</dbReference>
<dbReference type="OrthoDB" id="4845845at2759"/>
<dbReference type="PROSITE" id="PS52004">
    <property type="entry name" value="KS3_2"/>
    <property type="match status" value="1"/>
</dbReference>
<evidence type="ECO:0000313" key="7">
    <source>
        <dbReference type="Proteomes" id="UP000310108"/>
    </source>
</evidence>
<protein>
    <submittedName>
        <fullName evidence="6">Lovastatin diketide synthase LovF</fullName>
    </submittedName>
</protein>
<comment type="caution">
    <text evidence="6">The sequence shown here is derived from an EMBL/GenBank/DDBJ whole genome shotgun (WGS) entry which is preliminary data.</text>
</comment>
<feature type="non-terminal residue" evidence="6">
    <location>
        <position position="207"/>
    </location>
</feature>
<dbReference type="InterPro" id="IPR018201">
    <property type="entry name" value="Ketoacyl_synth_AS"/>
</dbReference>
<dbReference type="PANTHER" id="PTHR43775">
    <property type="entry name" value="FATTY ACID SYNTHASE"/>
    <property type="match status" value="1"/>
</dbReference>
<dbReference type="GO" id="GO:0004312">
    <property type="term" value="F:fatty acid synthase activity"/>
    <property type="evidence" value="ECO:0007669"/>
    <property type="project" value="TreeGrafter"/>
</dbReference>
<keyword evidence="4" id="KW-0560">Oxidoreductase</keyword>
<dbReference type="SMART" id="SM00825">
    <property type="entry name" value="PKS_KS"/>
    <property type="match status" value="1"/>
</dbReference>
<feature type="domain" description="Ketosynthase family 3 (KS3)" evidence="5">
    <location>
        <begin position="13"/>
        <end position="207"/>
    </location>
</feature>
<dbReference type="GO" id="GO:0004315">
    <property type="term" value="F:3-oxoacyl-[acyl-carrier-protein] synthase activity"/>
    <property type="evidence" value="ECO:0007669"/>
    <property type="project" value="InterPro"/>
</dbReference>
<organism evidence="6 7">
    <name type="scientific">Colletotrichum tanaceti</name>
    <dbReference type="NCBI Taxonomy" id="1306861"/>
    <lineage>
        <taxon>Eukaryota</taxon>
        <taxon>Fungi</taxon>
        <taxon>Dikarya</taxon>
        <taxon>Ascomycota</taxon>
        <taxon>Pezizomycotina</taxon>
        <taxon>Sordariomycetes</taxon>
        <taxon>Hypocreomycetidae</taxon>
        <taxon>Glomerellales</taxon>
        <taxon>Glomerellaceae</taxon>
        <taxon>Colletotrichum</taxon>
        <taxon>Colletotrichum destructivum species complex</taxon>
    </lineage>
</organism>
<dbReference type="CDD" id="cd00833">
    <property type="entry name" value="PKS"/>
    <property type="match status" value="1"/>
</dbReference>
<dbReference type="EMBL" id="PJEX01000931">
    <property type="protein sequence ID" value="TKW48516.1"/>
    <property type="molecule type" value="Genomic_DNA"/>
</dbReference>
<dbReference type="InterPro" id="IPR050091">
    <property type="entry name" value="PKS_NRPS_Biosynth_Enz"/>
</dbReference>
<evidence type="ECO:0000256" key="2">
    <source>
        <dbReference type="ARBA" id="ARBA00022553"/>
    </source>
</evidence>
<dbReference type="GO" id="GO:0006633">
    <property type="term" value="P:fatty acid biosynthetic process"/>
    <property type="evidence" value="ECO:0007669"/>
    <property type="project" value="InterPro"/>
</dbReference>
<evidence type="ECO:0000259" key="5">
    <source>
        <dbReference type="PROSITE" id="PS52004"/>
    </source>
</evidence>
<accession>A0A4V6DFA3</accession>
<reference evidence="6 7" key="1">
    <citation type="journal article" date="2019" name="PLoS ONE">
        <title>Comparative genome analysis indicates high evolutionary potential of pathogenicity genes in Colletotrichum tanaceti.</title>
        <authorList>
            <person name="Lelwala R.V."/>
            <person name="Korhonen P.K."/>
            <person name="Young N.D."/>
            <person name="Scott J.B."/>
            <person name="Ades P.A."/>
            <person name="Gasser R.B."/>
            <person name="Taylor P.W.J."/>
        </authorList>
    </citation>
    <scope>NUCLEOTIDE SEQUENCE [LARGE SCALE GENOMIC DNA]</scope>
    <source>
        <strain evidence="6">BRIP57314</strain>
    </source>
</reference>
<gene>
    <name evidence="6" type="primary">lovF</name>
    <name evidence="6" type="ORF">CTA1_9354</name>
</gene>
<dbReference type="InterPro" id="IPR020841">
    <property type="entry name" value="PKS_Beta-ketoAc_synthase_dom"/>
</dbReference>
<evidence type="ECO:0000256" key="4">
    <source>
        <dbReference type="ARBA" id="ARBA00023002"/>
    </source>
</evidence>
<dbReference type="GO" id="GO:0016491">
    <property type="term" value="F:oxidoreductase activity"/>
    <property type="evidence" value="ECO:0007669"/>
    <property type="project" value="UniProtKB-KW"/>
</dbReference>
<keyword evidence="3" id="KW-0808">Transferase</keyword>
<name>A0A4V6DFA3_9PEZI</name>
<keyword evidence="2" id="KW-0597">Phosphoprotein</keyword>
<dbReference type="Gene3D" id="3.40.47.10">
    <property type="match status" value="1"/>
</dbReference>
<dbReference type="AlphaFoldDB" id="A0A4V6DFA3"/>
<dbReference type="Proteomes" id="UP000310108">
    <property type="component" value="Unassembled WGS sequence"/>
</dbReference>
<evidence type="ECO:0000256" key="3">
    <source>
        <dbReference type="ARBA" id="ARBA00022679"/>
    </source>
</evidence>
<proteinExistence type="predicted"/>
<keyword evidence="1" id="KW-0596">Phosphopantetheine</keyword>
<dbReference type="GO" id="GO:0044550">
    <property type="term" value="P:secondary metabolite biosynthetic process"/>
    <property type="evidence" value="ECO:0007669"/>
    <property type="project" value="TreeGrafter"/>
</dbReference>
<keyword evidence="7" id="KW-1185">Reference proteome</keyword>
<dbReference type="SUPFAM" id="SSF53901">
    <property type="entry name" value="Thiolase-like"/>
    <property type="match status" value="1"/>
</dbReference>
<evidence type="ECO:0000256" key="1">
    <source>
        <dbReference type="ARBA" id="ARBA00022450"/>
    </source>
</evidence>
<sequence length="207" mass="22766">MSTQTPLPEEDASMPIAIIGIGGRFPGDATNPENLWDMVSKGRHAMTEIPKSRFNIDAFYHPYAERQGSMNVRGGHFLKDDVSAFDAPFFAITPKEAHAMDPQQRMALEVSYESLENAGIRMEDIAGTSMGCYMASFTRDYSSLRAHDPEDLPLYEATGNGSTLISNRVSWYFDLRGPSLSLDTACSSSLVALHLACQSLRTGETET</sequence>
<dbReference type="PANTHER" id="PTHR43775:SF29">
    <property type="entry name" value="ASPERFURANONE POLYKETIDE SYNTHASE AFOG-RELATED"/>
    <property type="match status" value="1"/>
</dbReference>